<dbReference type="PANTHER" id="PTHR35910:SF6">
    <property type="entry name" value="2EXR DOMAIN-CONTAINING PROTEIN"/>
    <property type="match status" value="1"/>
</dbReference>
<dbReference type="Proteomes" id="UP000030651">
    <property type="component" value="Unassembled WGS sequence"/>
</dbReference>
<feature type="domain" description="2EXR" evidence="1">
    <location>
        <begin position="13"/>
        <end position="103"/>
    </location>
</feature>
<organism evidence="2 3">
    <name type="scientific">Pestalotiopsis fici (strain W106-1 / CGMCC3.15140)</name>
    <dbReference type="NCBI Taxonomy" id="1229662"/>
    <lineage>
        <taxon>Eukaryota</taxon>
        <taxon>Fungi</taxon>
        <taxon>Dikarya</taxon>
        <taxon>Ascomycota</taxon>
        <taxon>Pezizomycotina</taxon>
        <taxon>Sordariomycetes</taxon>
        <taxon>Xylariomycetidae</taxon>
        <taxon>Amphisphaeriales</taxon>
        <taxon>Sporocadaceae</taxon>
        <taxon>Pestalotiopsis</taxon>
    </lineage>
</organism>
<name>W3XQ86_PESFW</name>
<protein>
    <recommendedName>
        <fullName evidence="1">2EXR domain-containing protein</fullName>
    </recommendedName>
</protein>
<gene>
    <name evidence="2" type="ORF">PFICI_01244</name>
</gene>
<dbReference type="HOGENOM" id="CLU_2085603_0_0_1"/>
<dbReference type="GeneID" id="19266257"/>
<evidence type="ECO:0000313" key="3">
    <source>
        <dbReference type="Proteomes" id="UP000030651"/>
    </source>
</evidence>
<dbReference type="InParanoid" id="W3XQ86"/>
<dbReference type="AlphaFoldDB" id="W3XQ86"/>
<dbReference type="OrthoDB" id="3561261at2759"/>
<keyword evidence="3" id="KW-1185">Reference proteome</keyword>
<proteinExistence type="predicted"/>
<dbReference type="InterPro" id="IPR045518">
    <property type="entry name" value="2EXR"/>
</dbReference>
<reference evidence="3" key="1">
    <citation type="journal article" date="2015" name="BMC Genomics">
        <title>Genomic and transcriptomic analysis of the endophytic fungus Pestalotiopsis fici reveals its lifestyle and high potential for synthesis of natural products.</title>
        <authorList>
            <person name="Wang X."/>
            <person name="Zhang X."/>
            <person name="Liu L."/>
            <person name="Xiang M."/>
            <person name="Wang W."/>
            <person name="Sun X."/>
            <person name="Che Y."/>
            <person name="Guo L."/>
            <person name="Liu G."/>
            <person name="Guo L."/>
            <person name="Wang C."/>
            <person name="Yin W.B."/>
            <person name="Stadler M."/>
            <person name="Zhang X."/>
            <person name="Liu X."/>
        </authorList>
    </citation>
    <scope>NUCLEOTIDE SEQUENCE [LARGE SCALE GENOMIC DNA]</scope>
    <source>
        <strain evidence="3">W106-1 / CGMCC3.15140</strain>
    </source>
</reference>
<dbReference type="KEGG" id="pfy:PFICI_01244"/>
<accession>W3XQ86</accession>
<dbReference type="RefSeq" id="XP_007828016.1">
    <property type="nucleotide sequence ID" value="XM_007829825.1"/>
</dbReference>
<dbReference type="Pfam" id="PF20150">
    <property type="entry name" value="2EXR"/>
    <property type="match status" value="1"/>
</dbReference>
<dbReference type="PANTHER" id="PTHR35910">
    <property type="entry name" value="2EXR DOMAIN-CONTAINING PROTEIN"/>
    <property type="match status" value="1"/>
</dbReference>
<evidence type="ECO:0000313" key="2">
    <source>
        <dbReference type="EMBL" id="ETS87416.1"/>
    </source>
</evidence>
<sequence>MDQTPMEPEAPSFPRFSDLPAELRIAIWRFALPAPRNIIVLVYAFPGLKLAPLNRTAVGVPALPQTSSEARRVFRESGYVLAFRDEDNSADPGVWFHPGRDTLERTLWGPGENWGLR</sequence>
<evidence type="ECO:0000259" key="1">
    <source>
        <dbReference type="Pfam" id="PF20150"/>
    </source>
</evidence>
<dbReference type="EMBL" id="KI912109">
    <property type="protein sequence ID" value="ETS87416.1"/>
    <property type="molecule type" value="Genomic_DNA"/>
</dbReference>